<dbReference type="PRINTS" id="PR00301">
    <property type="entry name" value="HEATSHOCK70"/>
</dbReference>
<dbReference type="Gene3D" id="3.90.640.10">
    <property type="entry name" value="Actin, Chain A, domain 4"/>
    <property type="match status" value="1"/>
</dbReference>
<dbReference type="GO" id="GO:0006950">
    <property type="term" value="P:response to stress"/>
    <property type="evidence" value="ECO:0007669"/>
    <property type="project" value="UniProtKB-ARBA"/>
</dbReference>
<dbReference type="OrthoDB" id="2401965at2759"/>
<reference evidence="4 5" key="1">
    <citation type="journal article" date="2017" name="Curr. Biol.">
        <title>Genome architecture and evolution of a unichromosomal asexual nematode.</title>
        <authorList>
            <person name="Fradin H."/>
            <person name="Zegar C."/>
            <person name="Gutwein M."/>
            <person name="Lucas J."/>
            <person name="Kovtun M."/>
            <person name="Corcoran D."/>
            <person name="Baugh L.R."/>
            <person name="Kiontke K."/>
            <person name="Gunsalus K."/>
            <person name="Fitch D.H."/>
            <person name="Piano F."/>
        </authorList>
    </citation>
    <scope>NUCLEOTIDE SEQUENCE [LARGE SCALE GENOMIC DNA]</scope>
    <source>
        <strain evidence="4">PF1309</strain>
    </source>
</reference>
<keyword evidence="3" id="KW-0067">ATP-binding</keyword>
<comment type="caution">
    <text evidence="4">The sequence shown here is derived from an EMBL/GenBank/DDBJ whole genome shotgun (WGS) entry which is preliminary data.</text>
</comment>
<dbReference type="InterPro" id="IPR043129">
    <property type="entry name" value="ATPase_NBD"/>
</dbReference>
<keyword evidence="2" id="KW-0547">Nucleotide-binding</keyword>
<comment type="similarity">
    <text evidence="1">Belongs to the heat shock protein 70 family.</text>
</comment>
<proteinExistence type="inferred from homology"/>
<evidence type="ECO:0000256" key="2">
    <source>
        <dbReference type="ARBA" id="ARBA00022741"/>
    </source>
</evidence>
<sequence length="100" mass="11073">MEINDEVDLEVQLTKSQLNRLCSDLFTRAIEQVDSALNTAQMTSNDINYVILVGGSTRIPRIRELLTEKFGSDKIKLDLNPDEIVSHGAAIVANTLEVSI</sequence>
<evidence type="ECO:0000256" key="3">
    <source>
        <dbReference type="ARBA" id="ARBA00022840"/>
    </source>
</evidence>
<evidence type="ECO:0000313" key="5">
    <source>
        <dbReference type="Proteomes" id="UP000218231"/>
    </source>
</evidence>
<dbReference type="Pfam" id="PF00012">
    <property type="entry name" value="HSP70"/>
    <property type="match status" value="1"/>
</dbReference>
<dbReference type="GO" id="GO:0140662">
    <property type="term" value="F:ATP-dependent protein folding chaperone"/>
    <property type="evidence" value="ECO:0007669"/>
    <property type="project" value="InterPro"/>
</dbReference>
<dbReference type="EMBL" id="LIAE01010606">
    <property type="protein sequence ID" value="PAV58018.1"/>
    <property type="molecule type" value="Genomic_DNA"/>
</dbReference>
<protein>
    <submittedName>
        <fullName evidence="4">Uncharacterized protein</fullName>
    </submittedName>
</protein>
<name>A0A2A2J8A7_9BILA</name>
<dbReference type="Proteomes" id="UP000218231">
    <property type="component" value="Unassembled WGS sequence"/>
</dbReference>
<evidence type="ECO:0000313" key="4">
    <source>
        <dbReference type="EMBL" id="PAV58018.1"/>
    </source>
</evidence>
<dbReference type="GO" id="GO:0005524">
    <property type="term" value="F:ATP binding"/>
    <property type="evidence" value="ECO:0007669"/>
    <property type="project" value="UniProtKB-KW"/>
</dbReference>
<dbReference type="PANTHER" id="PTHR19375">
    <property type="entry name" value="HEAT SHOCK PROTEIN 70KDA"/>
    <property type="match status" value="1"/>
</dbReference>
<dbReference type="AlphaFoldDB" id="A0A2A2J8A7"/>
<dbReference type="InterPro" id="IPR013126">
    <property type="entry name" value="Hsp_70_fam"/>
</dbReference>
<gene>
    <name evidence="4" type="ORF">WR25_16254</name>
</gene>
<dbReference type="SUPFAM" id="SSF53067">
    <property type="entry name" value="Actin-like ATPase domain"/>
    <property type="match status" value="1"/>
</dbReference>
<evidence type="ECO:0000256" key="1">
    <source>
        <dbReference type="ARBA" id="ARBA00007381"/>
    </source>
</evidence>
<dbReference type="Gene3D" id="3.30.420.40">
    <property type="match status" value="2"/>
</dbReference>
<accession>A0A2A2J8A7</accession>
<dbReference type="STRING" id="2018661.A0A2A2J8A7"/>
<keyword evidence="5" id="KW-1185">Reference proteome</keyword>
<organism evidence="4 5">
    <name type="scientific">Diploscapter pachys</name>
    <dbReference type="NCBI Taxonomy" id="2018661"/>
    <lineage>
        <taxon>Eukaryota</taxon>
        <taxon>Metazoa</taxon>
        <taxon>Ecdysozoa</taxon>
        <taxon>Nematoda</taxon>
        <taxon>Chromadorea</taxon>
        <taxon>Rhabditida</taxon>
        <taxon>Rhabditina</taxon>
        <taxon>Rhabditomorpha</taxon>
        <taxon>Rhabditoidea</taxon>
        <taxon>Rhabditidae</taxon>
        <taxon>Diploscapter</taxon>
    </lineage>
</organism>
<dbReference type="PROSITE" id="PS01036">
    <property type="entry name" value="HSP70_3"/>
    <property type="match status" value="1"/>
</dbReference>
<dbReference type="InterPro" id="IPR018181">
    <property type="entry name" value="Heat_shock_70_CS"/>
</dbReference>